<evidence type="ECO:0000313" key="2">
    <source>
        <dbReference type="Proteomes" id="UP001259572"/>
    </source>
</evidence>
<dbReference type="RefSeq" id="WP_315726473.1">
    <property type="nucleotide sequence ID" value="NZ_JAVUPU010000005.1"/>
</dbReference>
<accession>A0ABU3Q869</accession>
<organism evidence="1 2">
    <name type="scientific">Sphingosinicella rhizophila</name>
    <dbReference type="NCBI Taxonomy" id="3050082"/>
    <lineage>
        <taxon>Bacteria</taxon>
        <taxon>Pseudomonadati</taxon>
        <taxon>Pseudomonadota</taxon>
        <taxon>Alphaproteobacteria</taxon>
        <taxon>Sphingomonadales</taxon>
        <taxon>Sphingosinicellaceae</taxon>
        <taxon>Sphingosinicella</taxon>
    </lineage>
</organism>
<reference evidence="1 2" key="1">
    <citation type="submission" date="2023-05" db="EMBL/GenBank/DDBJ databases">
        <authorList>
            <person name="Guo Y."/>
        </authorList>
    </citation>
    <scope>NUCLEOTIDE SEQUENCE [LARGE SCALE GENOMIC DNA]</scope>
    <source>
        <strain evidence="1 2">GR2756</strain>
    </source>
</reference>
<name>A0ABU3Q869_9SPHN</name>
<sequence length="133" mass="14154">MKRMLLAGALLLAGCASEQKSMEVQRDDEARLASALAGYSQSGPPVSCVNSRDLQGNRSIGEHAIIFESFGNTLYVNRPRDGCPEITSTRALRTRTTSSRLCSGDLASVFDPSTGAEYGGCALGDFTPYRKAG</sequence>
<dbReference type="Proteomes" id="UP001259572">
    <property type="component" value="Unassembled WGS sequence"/>
</dbReference>
<comment type="caution">
    <text evidence="1">The sequence shown here is derived from an EMBL/GenBank/DDBJ whole genome shotgun (WGS) entry which is preliminary data.</text>
</comment>
<protein>
    <submittedName>
        <fullName evidence="1">DUF6491 family protein</fullName>
    </submittedName>
</protein>
<keyword evidence="2" id="KW-1185">Reference proteome</keyword>
<proteinExistence type="predicted"/>
<evidence type="ECO:0000313" key="1">
    <source>
        <dbReference type="EMBL" id="MDT9599492.1"/>
    </source>
</evidence>
<gene>
    <name evidence="1" type="ORF">RQX22_11075</name>
</gene>
<dbReference type="InterPro" id="IPR045500">
    <property type="entry name" value="DUF6491"/>
</dbReference>
<dbReference type="PROSITE" id="PS51257">
    <property type="entry name" value="PROKAR_LIPOPROTEIN"/>
    <property type="match status" value="1"/>
</dbReference>
<dbReference type="EMBL" id="JAVUPU010000005">
    <property type="protein sequence ID" value="MDT9599492.1"/>
    <property type="molecule type" value="Genomic_DNA"/>
</dbReference>
<dbReference type="Pfam" id="PF20101">
    <property type="entry name" value="DUF6491"/>
    <property type="match status" value="1"/>
</dbReference>